<dbReference type="EMBL" id="VIFK01000253">
    <property type="protein sequence ID" value="TQE98213.1"/>
    <property type="molecule type" value="Genomic_DNA"/>
</dbReference>
<comment type="similarity">
    <text evidence="1">Belongs to the membrane fusion protein (MFP) (TC 8.A.1) family.</text>
</comment>
<dbReference type="PANTHER" id="PTHR30469:SF15">
    <property type="entry name" value="HLYD FAMILY OF SECRETION PROTEINS"/>
    <property type="match status" value="1"/>
</dbReference>
<feature type="non-terminal residue" evidence="4">
    <location>
        <position position="162"/>
    </location>
</feature>
<evidence type="ECO:0000259" key="3">
    <source>
        <dbReference type="Pfam" id="PF25917"/>
    </source>
</evidence>
<comment type="caution">
    <text evidence="4">The sequence shown here is derived from an EMBL/GenBank/DDBJ whole genome shotgun (WGS) entry which is preliminary data.</text>
</comment>
<dbReference type="Proteomes" id="UP000315400">
    <property type="component" value="Unassembled WGS sequence"/>
</dbReference>
<dbReference type="GO" id="GO:1990281">
    <property type="term" value="C:efflux pump complex"/>
    <property type="evidence" value="ECO:0007669"/>
    <property type="project" value="TreeGrafter"/>
</dbReference>
<dbReference type="Gene3D" id="1.10.287.470">
    <property type="entry name" value="Helix hairpin bin"/>
    <property type="match status" value="1"/>
</dbReference>
<keyword evidence="2" id="KW-0175">Coiled coil</keyword>
<dbReference type="AlphaFoldDB" id="A0A540VPU4"/>
<dbReference type="Gene3D" id="2.40.50.100">
    <property type="match status" value="1"/>
</dbReference>
<dbReference type="PANTHER" id="PTHR30469">
    <property type="entry name" value="MULTIDRUG RESISTANCE PROTEIN MDTA"/>
    <property type="match status" value="1"/>
</dbReference>
<evidence type="ECO:0000256" key="1">
    <source>
        <dbReference type="ARBA" id="ARBA00009477"/>
    </source>
</evidence>
<protein>
    <submittedName>
        <fullName evidence="4">Biotin/lipoyl-binding protein</fullName>
    </submittedName>
</protein>
<dbReference type="Pfam" id="PF25917">
    <property type="entry name" value="BSH_RND"/>
    <property type="match status" value="1"/>
</dbReference>
<dbReference type="InterPro" id="IPR058625">
    <property type="entry name" value="MdtA-like_BSH"/>
</dbReference>
<organism evidence="4 5">
    <name type="scientific">Spiribacter salinus</name>
    <dbReference type="NCBI Taxonomy" id="1335746"/>
    <lineage>
        <taxon>Bacteria</taxon>
        <taxon>Pseudomonadati</taxon>
        <taxon>Pseudomonadota</taxon>
        <taxon>Gammaproteobacteria</taxon>
        <taxon>Chromatiales</taxon>
        <taxon>Ectothiorhodospiraceae</taxon>
        <taxon>Spiribacter</taxon>
    </lineage>
</organism>
<feature type="coiled-coil region" evidence="2">
    <location>
        <begin position="113"/>
        <end position="140"/>
    </location>
</feature>
<dbReference type="GO" id="GO:0015562">
    <property type="term" value="F:efflux transmembrane transporter activity"/>
    <property type="evidence" value="ECO:0007669"/>
    <property type="project" value="TreeGrafter"/>
</dbReference>
<proteinExistence type="inferred from homology"/>
<name>A0A540VPU4_9GAMM</name>
<reference evidence="4 5" key="1">
    <citation type="submission" date="2019-06" db="EMBL/GenBank/DDBJ databases">
        <title>Metagenome assembled Genome of Spiribacter salinus SL48-SHIP from the microbial mat of Salt Lake 48 (Novosibirsk region, Russia).</title>
        <authorList>
            <person name="Shipova A."/>
            <person name="Rozanov A.S."/>
            <person name="Bryanskaya A.V."/>
            <person name="Peltek S.E."/>
        </authorList>
    </citation>
    <scope>NUCLEOTIDE SEQUENCE [LARGE SCALE GENOMIC DNA]</scope>
    <source>
        <strain evidence="4">SL48-SHIP-2</strain>
    </source>
</reference>
<evidence type="ECO:0000256" key="2">
    <source>
        <dbReference type="SAM" id="Coils"/>
    </source>
</evidence>
<evidence type="ECO:0000313" key="5">
    <source>
        <dbReference type="Proteomes" id="UP000315400"/>
    </source>
</evidence>
<sequence length="162" mass="17459">MSAPQQTHGQLVPSSRRDRSKPRRRWRIWLLLGALGLVLAALVLAQNWMNRPPVVPVETVTPAPVTRVLAVNGRIAADNSVEVTPTVTGTLTALPVAEGDAVKAGDTLAQIDADAQRTLLRQAQARLDAARDAQAEARAEFDRAAALDTTVARSVRDTYAHK</sequence>
<accession>A0A540VPU4</accession>
<feature type="domain" description="Multidrug resistance protein MdtA-like barrel-sandwich hybrid" evidence="3">
    <location>
        <begin position="79"/>
        <end position="113"/>
    </location>
</feature>
<gene>
    <name evidence="4" type="ORF">FKY71_15035</name>
</gene>
<dbReference type="SUPFAM" id="SSF111369">
    <property type="entry name" value="HlyD-like secretion proteins"/>
    <property type="match status" value="1"/>
</dbReference>
<evidence type="ECO:0000313" key="4">
    <source>
        <dbReference type="EMBL" id="TQE98213.1"/>
    </source>
</evidence>